<sequence length="186" mass="20747">MNLPDGARILVDVDGTLCDNMPRLVEYVEREHDVTLDPERVTEWQYHVPEVGMHVGELIDAAMADHPEWFLLGMDPLPGAARGMERLQAAGYEVHIATHRPAETHDVTREWLADHDIPYDGYEDDVPRNKGDLPGHALVDDYHRNVGNALDAGKAGALFRQPYSDPAACDGALVVETWDGFVERLV</sequence>
<comment type="caution">
    <text evidence="2">The sequence shown here is derived from an EMBL/GenBank/DDBJ whole genome shotgun (WGS) entry which is preliminary data.</text>
</comment>
<dbReference type="Gene3D" id="1.10.40.40">
    <property type="entry name" value="Deoxyribonucleotidase, domain 2"/>
    <property type="match status" value="1"/>
</dbReference>
<dbReference type="EMBL" id="JBHUDC010000008">
    <property type="protein sequence ID" value="MFD1514668.1"/>
    <property type="molecule type" value="Genomic_DNA"/>
</dbReference>
<dbReference type="Proteomes" id="UP001597187">
    <property type="component" value="Unassembled WGS sequence"/>
</dbReference>
<dbReference type="InterPro" id="IPR010708">
    <property type="entry name" value="5'(3')-deoxyribonucleotidase"/>
</dbReference>
<reference evidence="2 3" key="1">
    <citation type="journal article" date="2019" name="Int. J. Syst. Evol. Microbiol.">
        <title>The Global Catalogue of Microorganisms (GCM) 10K type strain sequencing project: providing services to taxonomists for standard genome sequencing and annotation.</title>
        <authorList>
            <consortium name="The Broad Institute Genomics Platform"/>
            <consortium name="The Broad Institute Genome Sequencing Center for Infectious Disease"/>
            <person name="Wu L."/>
            <person name="Ma J."/>
        </authorList>
    </citation>
    <scope>NUCLEOTIDE SEQUENCE [LARGE SCALE GENOMIC DNA]</scope>
    <source>
        <strain evidence="2 3">CGMCC 1.12563</strain>
    </source>
</reference>
<dbReference type="Pfam" id="PF06941">
    <property type="entry name" value="NT5C"/>
    <property type="match status" value="1"/>
</dbReference>
<keyword evidence="3" id="KW-1185">Reference proteome</keyword>
<protein>
    <recommendedName>
        <fullName evidence="4">HAD family hydrolase</fullName>
    </recommendedName>
</protein>
<feature type="active site" description="Nucleophile" evidence="1">
    <location>
        <position position="12"/>
    </location>
</feature>
<proteinExistence type="predicted"/>
<organism evidence="2 3">
    <name type="scientific">Halomarina rubra</name>
    <dbReference type="NCBI Taxonomy" id="2071873"/>
    <lineage>
        <taxon>Archaea</taxon>
        <taxon>Methanobacteriati</taxon>
        <taxon>Methanobacteriota</taxon>
        <taxon>Stenosarchaea group</taxon>
        <taxon>Halobacteria</taxon>
        <taxon>Halobacteriales</taxon>
        <taxon>Natronomonadaceae</taxon>
        <taxon>Halomarina</taxon>
    </lineage>
</organism>
<dbReference type="Gene3D" id="3.40.50.1000">
    <property type="entry name" value="HAD superfamily/HAD-like"/>
    <property type="match status" value="1"/>
</dbReference>
<gene>
    <name evidence="2" type="ORF">ACFSBT_15415</name>
</gene>
<dbReference type="AlphaFoldDB" id="A0ABD6AZF9"/>
<dbReference type="SUPFAM" id="SSF56784">
    <property type="entry name" value="HAD-like"/>
    <property type="match status" value="1"/>
</dbReference>
<evidence type="ECO:0000256" key="1">
    <source>
        <dbReference type="PIRSR" id="PIRSR610708-1"/>
    </source>
</evidence>
<feature type="active site" description="Proton donor" evidence="1">
    <location>
        <position position="14"/>
    </location>
</feature>
<evidence type="ECO:0008006" key="4">
    <source>
        <dbReference type="Google" id="ProtNLM"/>
    </source>
</evidence>
<dbReference type="InterPro" id="IPR036412">
    <property type="entry name" value="HAD-like_sf"/>
</dbReference>
<evidence type="ECO:0000313" key="3">
    <source>
        <dbReference type="Proteomes" id="UP001597187"/>
    </source>
</evidence>
<dbReference type="InterPro" id="IPR023214">
    <property type="entry name" value="HAD_sf"/>
</dbReference>
<name>A0ABD6AZF9_9EURY</name>
<dbReference type="RefSeq" id="WP_250874610.1">
    <property type="nucleotide sequence ID" value="NZ_JALXFV010000008.1"/>
</dbReference>
<evidence type="ECO:0000313" key="2">
    <source>
        <dbReference type="EMBL" id="MFD1514668.1"/>
    </source>
</evidence>
<accession>A0ABD6AZF9</accession>